<dbReference type="HOGENOM" id="CLU_2355671_0_0_6"/>
<keyword evidence="1" id="KW-0812">Transmembrane</keyword>
<evidence type="ECO:0000313" key="3">
    <source>
        <dbReference type="Proteomes" id="UP000005555"/>
    </source>
</evidence>
<keyword evidence="1" id="KW-0472">Membrane</keyword>
<organism evidence="2 3">
    <name type="scientific">gamma proteobacterium HTCC2207</name>
    <dbReference type="NCBI Taxonomy" id="314287"/>
    <lineage>
        <taxon>Bacteria</taxon>
        <taxon>Pseudomonadati</taxon>
        <taxon>Pseudomonadota</taxon>
        <taxon>Gammaproteobacteria</taxon>
        <taxon>Cellvibrionales</taxon>
        <taxon>Porticoccaceae</taxon>
        <taxon>SAR92 clade</taxon>
    </lineage>
</organism>
<feature type="transmembrane region" description="Helical" evidence="1">
    <location>
        <begin position="74"/>
        <end position="95"/>
    </location>
</feature>
<gene>
    <name evidence="2" type="ORF">GB2207_01652</name>
</gene>
<evidence type="ECO:0000313" key="2">
    <source>
        <dbReference type="EMBL" id="EAS47468.1"/>
    </source>
</evidence>
<dbReference type="Proteomes" id="UP000005555">
    <property type="component" value="Unassembled WGS sequence"/>
</dbReference>
<accession>Q1YTL9</accession>
<dbReference type="EMBL" id="AAPI01000002">
    <property type="protein sequence ID" value="EAS47468.1"/>
    <property type="molecule type" value="Genomic_DNA"/>
</dbReference>
<dbReference type="AlphaFoldDB" id="Q1YTL9"/>
<comment type="caution">
    <text evidence="2">The sequence shown here is derived from an EMBL/GenBank/DDBJ whole genome shotgun (WGS) entry which is preliminary data.</text>
</comment>
<feature type="transmembrane region" description="Helical" evidence="1">
    <location>
        <begin position="12"/>
        <end position="36"/>
    </location>
</feature>
<feature type="transmembrane region" description="Helical" evidence="1">
    <location>
        <begin position="42"/>
        <end position="62"/>
    </location>
</feature>
<dbReference type="STRING" id="314287.GB2207_01652"/>
<keyword evidence="1" id="KW-1133">Transmembrane helix</keyword>
<reference evidence="2 3" key="1">
    <citation type="submission" date="2006-03" db="EMBL/GenBank/DDBJ databases">
        <authorList>
            <person name="Giovannoni S.J."/>
            <person name="Cho J.-C."/>
            <person name="Ferriera S."/>
            <person name="Johnson J."/>
            <person name="Kravitz S."/>
            <person name="Halpern A."/>
            <person name="Remington K."/>
            <person name="Beeson K."/>
            <person name="Tran B."/>
            <person name="Rogers Y.-H."/>
            <person name="Friedman R."/>
            <person name="Venter J.C."/>
        </authorList>
    </citation>
    <scope>NUCLEOTIDE SEQUENCE [LARGE SCALE GENOMIC DNA]</scope>
    <source>
        <strain evidence="2 3">HTCC2207</strain>
    </source>
</reference>
<keyword evidence="3" id="KW-1185">Reference proteome</keyword>
<proteinExistence type="predicted"/>
<protein>
    <submittedName>
        <fullName evidence="2">Uncharacterized protein</fullName>
    </submittedName>
</protein>
<sequence length="96" mass="10383">MIQKFIQQEHGGYPFLVIIVVLVVAAFMTSVIAQIMGPVAEVLLVLATLAPVFIIIAAKMPIGGDPMLMLCCQLALLNGLGAMLFVLVFFMLVLFM</sequence>
<name>Q1YTL9_9GAMM</name>
<evidence type="ECO:0000256" key="1">
    <source>
        <dbReference type="SAM" id="Phobius"/>
    </source>
</evidence>